<protein>
    <submittedName>
        <fullName evidence="3">Uncharacterized protein</fullName>
    </submittedName>
</protein>
<dbReference type="Proteomes" id="UP000033647">
    <property type="component" value="Unassembled WGS sequence"/>
</dbReference>
<feature type="region of interest" description="Disordered" evidence="2">
    <location>
        <begin position="471"/>
        <end position="510"/>
    </location>
</feature>
<feature type="compositionally biased region" description="Polar residues" evidence="2">
    <location>
        <begin position="37"/>
        <end position="47"/>
    </location>
</feature>
<evidence type="ECO:0000313" key="4">
    <source>
        <dbReference type="Proteomes" id="UP000033647"/>
    </source>
</evidence>
<keyword evidence="1" id="KW-0175">Coiled coil</keyword>
<name>A0A0F4GTF8_9PEZI</name>
<gene>
    <name evidence="3" type="ORF">TI39_contig315g00007</name>
</gene>
<feature type="compositionally biased region" description="Basic and acidic residues" evidence="2">
    <location>
        <begin position="115"/>
        <end position="126"/>
    </location>
</feature>
<feature type="region of interest" description="Disordered" evidence="2">
    <location>
        <begin position="206"/>
        <end position="235"/>
    </location>
</feature>
<keyword evidence="4" id="KW-1185">Reference proteome</keyword>
<feature type="compositionally biased region" description="Low complexity" evidence="2">
    <location>
        <begin position="478"/>
        <end position="498"/>
    </location>
</feature>
<feature type="compositionally biased region" description="Basic and acidic residues" evidence="2">
    <location>
        <begin position="631"/>
        <end position="642"/>
    </location>
</feature>
<dbReference type="EMBL" id="LAFY01000307">
    <property type="protein sequence ID" value="KJY00697.1"/>
    <property type="molecule type" value="Genomic_DNA"/>
</dbReference>
<comment type="caution">
    <text evidence="3">The sequence shown here is derived from an EMBL/GenBank/DDBJ whole genome shotgun (WGS) entry which is preliminary data.</text>
</comment>
<feature type="region of interest" description="Disordered" evidence="2">
    <location>
        <begin position="526"/>
        <end position="655"/>
    </location>
</feature>
<evidence type="ECO:0000256" key="2">
    <source>
        <dbReference type="SAM" id="MobiDB-lite"/>
    </source>
</evidence>
<feature type="region of interest" description="Disordered" evidence="2">
    <location>
        <begin position="1"/>
        <end position="157"/>
    </location>
</feature>
<feature type="compositionally biased region" description="Acidic residues" evidence="2">
    <location>
        <begin position="571"/>
        <end position="582"/>
    </location>
</feature>
<evidence type="ECO:0000256" key="1">
    <source>
        <dbReference type="SAM" id="Coils"/>
    </source>
</evidence>
<accession>A0A0F4GTF8</accession>
<feature type="compositionally biased region" description="Basic and acidic residues" evidence="2">
    <location>
        <begin position="64"/>
        <end position="74"/>
    </location>
</feature>
<reference evidence="3 4" key="1">
    <citation type="submission" date="2015-03" db="EMBL/GenBank/DDBJ databases">
        <title>RNA-seq based gene annotation and comparative genomics of four Zymoseptoria species reveal species-specific pathogenicity related genes and transposable element activity.</title>
        <authorList>
            <person name="Grandaubert J."/>
            <person name="Bhattacharyya A."/>
            <person name="Stukenbrock E.H."/>
        </authorList>
    </citation>
    <scope>NUCLEOTIDE SEQUENCE [LARGE SCALE GENOMIC DNA]</scope>
    <source>
        <strain evidence="3 4">Zb18110</strain>
    </source>
</reference>
<dbReference type="AlphaFoldDB" id="A0A0F4GTF8"/>
<dbReference type="STRING" id="1047168.A0A0F4GTF8"/>
<feature type="coiled-coil region" evidence="1">
    <location>
        <begin position="387"/>
        <end position="414"/>
    </location>
</feature>
<sequence length="655" mass="70960">MNDDDAPGSGTSTPLDSTQMSQSASKAAPVKDRQCPFCNQSFTSSSLGRHLDLYIRPKNPKPADGVHEVEEIRKLRGGITRRQVKSGTKGGNGNEQRGSRESFSATPSRGLRSTARGDRAETRTREPTPTPSPTPSVAEDEEKAVSEPSTGRACITNKAAWQATGVINDLPPRAMENGPPRPPLVPRWVNGVAAAAATAATAATAAATGSGQTQRISEMRQDAGGNRIQRPEYESESMLKLQEAAELGRAAEMALREVLGNLEAAQKAVKPKNLYDDFDFYSLSFPGLCLAILPPPGTLFTPTPFPSAESWMLEPPGQRQYETMNRFLNLRIAVRQASDNISDSIAFKHHAHLSGAWEHWQTLTPSERASAWTLEVLRSYTRSQESLTAQRLELEKSQQRIRHLEAEFDRLSRCQLPREYLMRPPTSTFVPANVMREVDKTAAASKPEVTEANYDAETLISKWRQTIRAIPRTSSRNSAPQRPTSPASAPPTAAGAPSVPRWANPKGSSISGDIVMQGAVLGVGGPIPRHRGGWNEYQPRDEDTPSNSVSYETPPEPGVVMSAEDSLASREDDEDANGETEEGNEHQNDQNGSGTGSGENSAVARRRNGEGGKFASPRSGLGGNLNGNGKRAGDVLRDDRYGQTRLNKGQVPARD</sequence>
<feature type="compositionally biased region" description="Polar residues" evidence="2">
    <location>
        <begin position="9"/>
        <end position="25"/>
    </location>
</feature>
<evidence type="ECO:0000313" key="3">
    <source>
        <dbReference type="EMBL" id="KJY00697.1"/>
    </source>
</evidence>
<dbReference type="OrthoDB" id="3905365at2759"/>
<proteinExistence type="predicted"/>
<organism evidence="3 4">
    <name type="scientific">Zymoseptoria brevis</name>
    <dbReference type="NCBI Taxonomy" id="1047168"/>
    <lineage>
        <taxon>Eukaryota</taxon>
        <taxon>Fungi</taxon>
        <taxon>Dikarya</taxon>
        <taxon>Ascomycota</taxon>
        <taxon>Pezizomycotina</taxon>
        <taxon>Dothideomycetes</taxon>
        <taxon>Dothideomycetidae</taxon>
        <taxon>Mycosphaerellales</taxon>
        <taxon>Mycosphaerellaceae</taxon>
        <taxon>Zymoseptoria</taxon>
    </lineage>
</organism>